<evidence type="ECO:0000313" key="3">
    <source>
        <dbReference type="Proteomes" id="UP000192596"/>
    </source>
</evidence>
<dbReference type="InParanoid" id="A0A1V8TSW3"/>
<gene>
    <name evidence="2" type="ORF">B0A48_01316</name>
</gene>
<proteinExistence type="predicted"/>
<feature type="region of interest" description="Disordered" evidence="1">
    <location>
        <begin position="189"/>
        <end position="219"/>
    </location>
</feature>
<sequence length="304" mass="34074">MGDDSPAFHLNNPRTRNKGRPCWERILGVLWPLSSCCESHGKPTLPGRQQMEKHIQIICDPRGYDSTPILSPYNDDEHLIARHVTPQSRKDLEHFITTLDHQVLTAEDESLVRQMEDVWNSLRARYSLSRSPSPPSPPPLTDPRWSFQEARAAQLDSRLTAGQESMLTRSGNYAKIRRVRCREHLRPDTSVHLRGGGDGEAPKKRARTTLPPPKAKTVLPDGARPHRLLWWLASGSVSRTGAPPTIGELRVRNEVELANREIVEFWGTAAGRRRVGKVGLVSASHEDVKAEVVEPVDAKEDSKA</sequence>
<dbReference type="Proteomes" id="UP000192596">
    <property type="component" value="Unassembled WGS sequence"/>
</dbReference>
<accession>A0A1V8TSW3</accession>
<evidence type="ECO:0000313" key="2">
    <source>
        <dbReference type="EMBL" id="OQO14439.1"/>
    </source>
</evidence>
<dbReference type="EMBL" id="NAJO01000002">
    <property type="protein sequence ID" value="OQO14439.1"/>
    <property type="molecule type" value="Genomic_DNA"/>
</dbReference>
<comment type="caution">
    <text evidence="2">The sequence shown here is derived from an EMBL/GenBank/DDBJ whole genome shotgun (WGS) entry which is preliminary data.</text>
</comment>
<protein>
    <submittedName>
        <fullName evidence="2">Uncharacterized protein</fullName>
    </submittedName>
</protein>
<feature type="compositionally biased region" description="Basic and acidic residues" evidence="1">
    <location>
        <begin position="189"/>
        <end position="203"/>
    </location>
</feature>
<organism evidence="2 3">
    <name type="scientific">Cryoendolithus antarcticus</name>
    <dbReference type="NCBI Taxonomy" id="1507870"/>
    <lineage>
        <taxon>Eukaryota</taxon>
        <taxon>Fungi</taxon>
        <taxon>Dikarya</taxon>
        <taxon>Ascomycota</taxon>
        <taxon>Pezizomycotina</taxon>
        <taxon>Dothideomycetes</taxon>
        <taxon>Dothideomycetidae</taxon>
        <taxon>Cladosporiales</taxon>
        <taxon>Cladosporiaceae</taxon>
        <taxon>Cryoendolithus</taxon>
    </lineage>
</organism>
<reference evidence="3" key="1">
    <citation type="submission" date="2017-03" db="EMBL/GenBank/DDBJ databases">
        <title>Genomes of endolithic fungi from Antarctica.</title>
        <authorList>
            <person name="Coleine C."/>
            <person name="Masonjones S."/>
            <person name="Stajich J.E."/>
        </authorList>
    </citation>
    <scope>NUCLEOTIDE SEQUENCE [LARGE SCALE GENOMIC DNA]</scope>
    <source>
        <strain evidence="3">CCFEE 5527</strain>
    </source>
</reference>
<dbReference type="AlphaFoldDB" id="A0A1V8TSW3"/>
<name>A0A1V8TSW3_9PEZI</name>
<evidence type="ECO:0000256" key="1">
    <source>
        <dbReference type="SAM" id="MobiDB-lite"/>
    </source>
</evidence>
<keyword evidence="3" id="KW-1185">Reference proteome</keyword>